<comment type="caution">
    <text evidence="8">The sequence shown here is derived from an EMBL/GenBank/DDBJ whole genome shotgun (WGS) entry which is preliminary data.</text>
</comment>
<dbReference type="EMBL" id="NHRY01000070">
    <property type="protein sequence ID" value="PPQ35613.1"/>
    <property type="molecule type" value="Genomic_DNA"/>
</dbReference>
<feature type="binding site" evidence="6">
    <location>
        <position position="153"/>
    </location>
    <ligand>
        <name>FMN</name>
        <dbReference type="ChEBI" id="CHEBI:58210"/>
    </ligand>
</feature>
<comment type="similarity">
    <text evidence="5">Belongs to the NtaA/SnaA/DszA monooxygenase family.</text>
</comment>
<dbReference type="GO" id="GO:0004497">
    <property type="term" value="F:monooxygenase activity"/>
    <property type="evidence" value="ECO:0007669"/>
    <property type="project" value="UniProtKB-KW"/>
</dbReference>
<evidence type="ECO:0000313" key="8">
    <source>
        <dbReference type="EMBL" id="PPQ35613.1"/>
    </source>
</evidence>
<dbReference type="RefSeq" id="WP_104518136.1">
    <property type="nucleotide sequence ID" value="NZ_NHRY01000070.1"/>
</dbReference>
<feature type="binding site" evidence="6">
    <location>
        <position position="157"/>
    </location>
    <ligand>
        <name>FMN</name>
        <dbReference type="ChEBI" id="CHEBI:58210"/>
    </ligand>
</feature>
<gene>
    <name evidence="8" type="ORF">CCS01_07015</name>
</gene>
<feature type="binding site" evidence="6">
    <location>
        <position position="57"/>
    </location>
    <ligand>
        <name>FMN</name>
        <dbReference type="ChEBI" id="CHEBI:58210"/>
    </ligand>
</feature>
<dbReference type="AlphaFoldDB" id="A0A2S6NKK9"/>
<evidence type="ECO:0000256" key="5">
    <source>
        <dbReference type="ARBA" id="ARBA00033748"/>
    </source>
</evidence>
<organism evidence="8 9">
    <name type="scientific">Rhodopila globiformis</name>
    <name type="common">Rhodopseudomonas globiformis</name>
    <dbReference type="NCBI Taxonomy" id="1071"/>
    <lineage>
        <taxon>Bacteria</taxon>
        <taxon>Pseudomonadati</taxon>
        <taxon>Pseudomonadota</taxon>
        <taxon>Alphaproteobacteria</taxon>
        <taxon>Acetobacterales</taxon>
        <taxon>Acetobacteraceae</taxon>
        <taxon>Rhodopila</taxon>
    </lineage>
</organism>
<dbReference type="InterPro" id="IPR016215">
    <property type="entry name" value="NTA_MOA"/>
</dbReference>
<dbReference type="Proteomes" id="UP000239724">
    <property type="component" value="Unassembled WGS sequence"/>
</dbReference>
<feature type="binding site" evidence="6">
    <location>
        <position position="103"/>
    </location>
    <ligand>
        <name>FMN</name>
        <dbReference type="ChEBI" id="CHEBI:58210"/>
    </ligand>
</feature>
<dbReference type="GO" id="GO:0016705">
    <property type="term" value="F:oxidoreductase activity, acting on paired donors, with incorporation or reduction of molecular oxygen"/>
    <property type="evidence" value="ECO:0007669"/>
    <property type="project" value="InterPro"/>
</dbReference>
<dbReference type="InterPro" id="IPR051260">
    <property type="entry name" value="Diverse_substr_monoxygenases"/>
</dbReference>
<evidence type="ECO:0000256" key="6">
    <source>
        <dbReference type="PIRSR" id="PIRSR000337-1"/>
    </source>
</evidence>
<evidence type="ECO:0000256" key="4">
    <source>
        <dbReference type="ARBA" id="ARBA00023033"/>
    </source>
</evidence>
<keyword evidence="1 6" id="KW-0285">Flavoprotein</keyword>
<protein>
    <submittedName>
        <fullName evidence="8">LLM class flavin-dependent oxidoreductase</fullName>
    </submittedName>
</protein>
<accession>A0A2S6NKK9</accession>
<dbReference type="InterPro" id="IPR036661">
    <property type="entry name" value="Luciferase-like_sf"/>
</dbReference>
<feature type="binding site" evidence="6">
    <location>
        <position position="228"/>
    </location>
    <ligand>
        <name>FMN</name>
        <dbReference type="ChEBI" id="CHEBI:58210"/>
    </ligand>
</feature>
<proteinExistence type="inferred from homology"/>
<dbReference type="Gene3D" id="3.20.20.30">
    <property type="entry name" value="Luciferase-like domain"/>
    <property type="match status" value="1"/>
</dbReference>
<evidence type="ECO:0000256" key="1">
    <source>
        <dbReference type="ARBA" id="ARBA00022630"/>
    </source>
</evidence>
<name>A0A2S6NKK9_RHOGL</name>
<evidence type="ECO:0000256" key="2">
    <source>
        <dbReference type="ARBA" id="ARBA00022643"/>
    </source>
</evidence>
<dbReference type="InterPro" id="IPR011251">
    <property type="entry name" value="Luciferase-like_dom"/>
</dbReference>
<dbReference type="NCBIfam" id="TIGR03860">
    <property type="entry name" value="FMN_nitrolo"/>
    <property type="match status" value="1"/>
</dbReference>
<keyword evidence="4" id="KW-0503">Monooxygenase</keyword>
<keyword evidence="3" id="KW-0560">Oxidoreductase</keyword>
<feature type="domain" description="Luciferase-like" evidence="7">
    <location>
        <begin position="35"/>
        <end position="388"/>
    </location>
</feature>
<dbReference type="Pfam" id="PF00296">
    <property type="entry name" value="Bac_luciferase"/>
    <property type="match status" value="1"/>
</dbReference>
<dbReference type="SUPFAM" id="SSF51679">
    <property type="entry name" value="Bacterial luciferase-like"/>
    <property type="match status" value="1"/>
</dbReference>
<evidence type="ECO:0000256" key="3">
    <source>
        <dbReference type="ARBA" id="ARBA00023002"/>
    </source>
</evidence>
<keyword evidence="2 6" id="KW-0288">FMN</keyword>
<reference evidence="8 9" key="1">
    <citation type="journal article" date="2018" name="Arch. Microbiol.">
        <title>New insights into the metabolic potential of the phototrophic purple bacterium Rhodopila globiformis DSM 161(T) from its draft genome sequence and evidence for a vanadium-dependent nitrogenase.</title>
        <authorList>
            <person name="Imhoff J.F."/>
            <person name="Rahn T."/>
            <person name="Kunzel S."/>
            <person name="Neulinger S.C."/>
        </authorList>
    </citation>
    <scope>NUCLEOTIDE SEQUENCE [LARGE SCALE GENOMIC DNA]</scope>
    <source>
        <strain evidence="8 9">DSM 161</strain>
    </source>
</reference>
<dbReference type="OrthoDB" id="6752030at2"/>
<evidence type="ECO:0000259" key="7">
    <source>
        <dbReference type="Pfam" id="PF00296"/>
    </source>
</evidence>
<dbReference type="PIRSF" id="PIRSF000337">
    <property type="entry name" value="NTA_MOA"/>
    <property type="match status" value="1"/>
</dbReference>
<sequence length="453" mass="50457">MNRMMTLVAFLQAQNCSNLPGSWRHPATMLDFTTPEYYQRIARTLEDGKIQLAFFDDRLALPDLYTGHHEAAVGAGVRVVKMDPSTIMMAMGLATQKLGLGTTYSTTYYEPFHVARVFATMDLMLKGRAAWNIVTSLNSAEALNFGHAEHMEHDARYDRADEFMDVVMGHWNTWDDDALILDKGTDQFADASKVHRLDHAGRYFKSRGPFTVPRSPQGHPVLIQAGQSGRGQAFAARWAELVFVIYHNLEAGKQHYAAFKQVVAAAGRDPAQVQVAPACYVIVAESEEAAQAKRAVIEASARPIDALVLISEVLNYDFGSKGYDEPFSDEELAGFSWHGFRERVVKHSGKKNPTVRDFVEVSGRGTIAEHKVFCGTPRSVADQMEEWFTAPACDGFVLAATHMPGAYEDVVRLLVPELQRRGLFQKDYIGSTLRENLGLPIPRAADYHRRAAE</sequence>
<dbReference type="CDD" id="cd01095">
    <property type="entry name" value="Nitrilotriacetate_monoxgenase"/>
    <property type="match status" value="1"/>
</dbReference>
<evidence type="ECO:0000313" key="9">
    <source>
        <dbReference type="Proteomes" id="UP000239724"/>
    </source>
</evidence>
<dbReference type="PANTHER" id="PTHR30011">
    <property type="entry name" value="ALKANESULFONATE MONOOXYGENASE-RELATED"/>
    <property type="match status" value="1"/>
</dbReference>
<dbReference type="PANTHER" id="PTHR30011:SF16">
    <property type="entry name" value="C2H2 FINGER DOMAIN TRANSCRIPTION FACTOR (EUROFUNG)-RELATED"/>
    <property type="match status" value="1"/>
</dbReference>
<keyword evidence="9" id="KW-1185">Reference proteome</keyword>